<sequence>MAVIGRFRPSRSGGWEGEIRSLLLTIPLCLKPNDDRRSSKAPAFRVMRGWAQVGDAWEARTRTVPPRPMLRVVFDDPSLPAKVEAALLPDASGERAILLWRRGLRTDGRTATCAAAPASGPEGRLSSDQDVATATDEAVGEHLLVLDEAQPCPNKNS</sequence>
<dbReference type="EMBL" id="JAAKGT010000002">
    <property type="protein sequence ID" value="NGM49280.1"/>
    <property type="molecule type" value="Genomic_DNA"/>
</dbReference>
<evidence type="ECO:0000313" key="2">
    <source>
        <dbReference type="EMBL" id="NGM49280.1"/>
    </source>
</evidence>
<reference evidence="2" key="1">
    <citation type="submission" date="2020-02" db="EMBL/GenBank/DDBJ databases">
        <authorList>
            <person name="Gao J."/>
            <person name="Sun J."/>
        </authorList>
    </citation>
    <scope>NUCLEOTIDE SEQUENCE</scope>
    <source>
        <strain evidence="2">602-2</strain>
    </source>
</reference>
<dbReference type="InterPro" id="IPR007948">
    <property type="entry name" value="DUF736"/>
</dbReference>
<evidence type="ECO:0000256" key="1">
    <source>
        <dbReference type="SAM" id="MobiDB-lite"/>
    </source>
</evidence>
<comment type="caution">
    <text evidence="2">The sequence shown here is derived from an EMBL/GenBank/DDBJ whole genome shotgun (WGS) entry which is preliminary data.</text>
</comment>
<protein>
    <submittedName>
        <fullName evidence="2">DUF736 family protein</fullName>
    </submittedName>
</protein>
<proteinExistence type="predicted"/>
<gene>
    <name evidence="2" type="ORF">G5B46_06645</name>
</gene>
<feature type="region of interest" description="Disordered" evidence="1">
    <location>
        <begin position="114"/>
        <end position="133"/>
    </location>
</feature>
<dbReference type="Pfam" id="PF05284">
    <property type="entry name" value="DUF736"/>
    <property type="match status" value="1"/>
</dbReference>
<dbReference type="AlphaFoldDB" id="A0A6G4QUI4"/>
<organism evidence="2">
    <name type="scientific">Caulobacter sp. 602-2</name>
    <dbReference type="NCBI Taxonomy" id="2710887"/>
    <lineage>
        <taxon>Bacteria</taxon>
        <taxon>Pseudomonadati</taxon>
        <taxon>Pseudomonadota</taxon>
        <taxon>Alphaproteobacteria</taxon>
        <taxon>Caulobacterales</taxon>
        <taxon>Caulobacteraceae</taxon>
        <taxon>Caulobacter</taxon>
    </lineage>
</organism>
<name>A0A6G4QUI4_9CAUL</name>
<accession>A0A6G4QUI4</accession>